<reference evidence="7" key="1">
    <citation type="submission" date="2016-11" db="UniProtKB">
        <authorList>
            <consortium name="WormBaseParasite"/>
        </authorList>
    </citation>
    <scope>IDENTIFICATION</scope>
</reference>
<dbReference type="PANTHER" id="PTHR43968">
    <property type="match status" value="1"/>
</dbReference>
<dbReference type="GO" id="GO:0005737">
    <property type="term" value="C:cytoplasm"/>
    <property type="evidence" value="ECO:0007669"/>
    <property type="project" value="InterPro"/>
</dbReference>
<feature type="domain" description="GST N-terminal" evidence="4">
    <location>
        <begin position="368"/>
        <end position="440"/>
    </location>
</feature>
<dbReference type="SFLD" id="SFLDS00019">
    <property type="entry name" value="Glutathione_Transferase_(cytos"/>
    <property type="match status" value="1"/>
</dbReference>
<name>A0A1I8I9W4_9PLAT</name>
<sequence>MSNQQQPANIIFESSKHLESGEPEPQLKPNLLTLYSMRFCPFAQRTRLVLQHKQLPHQIVNLNLVRKPDWFLAKSSSGKVPVLIEPDGWTLIESLVTCDYLEDAHPEPPLYPGDARKRAAMRLAVGKMGDSVIPAFYRWAMRRGDEQKAEWESLLAGLTQLQAQLGDSNFFGDCDQVQMADLMIWPWIERLPVAAKMLGFQLPADRFDKLLGWTSRMEQQRAVKETRISDGVHAAFFKAYWAKEYRQALKAGTGSSRGKNVLMETAKHLESGEPEPQLKPNLLTLYSMRFCPFAQRTRLVLQHKQLPHQIVNLNLVRKPDWFLAKSASGTGAIKRWFSSGEGASLVVMETRHLEAGDPEPPELPRGSEVLTLYSMLYCPYAQRTRLVLQHKQLPHRIINVNLVRKPDWFLAKAPLPSAKVPIIELPGDEKLRLADSLITC</sequence>
<dbReference type="InterPro" id="IPR040079">
    <property type="entry name" value="Glutathione_S-Trfase"/>
</dbReference>
<protein>
    <submittedName>
        <fullName evidence="7">Glutathione transferase</fullName>
    </submittedName>
</protein>
<evidence type="ECO:0000256" key="2">
    <source>
        <dbReference type="ARBA" id="ARBA00011067"/>
    </source>
</evidence>
<accession>A0A1I8I9W4</accession>
<organism evidence="6 7">
    <name type="scientific">Macrostomum lignano</name>
    <dbReference type="NCBI Taxonomy" id="282301"/>
    <lineage>
        <taxon>Eukaryota</taxon>
        <taxon>Metazoa</taxon>
        <taxon>Spiralia</taxon>
        <taxon>Lophotrochozoa</taxon>
        <taxon>Platyhelminthes</taxon>
        <taxon>Rhabditophora</taxon>
        <taxon>Macrostomorpha</taxon>
        <taxon>Macrostomida</taxon>
        <taxon>Macrostomidae</taxon>
        <taxon>Macrostomum</taxon>
    </lineage>
</organism>
<dbReference type="FunFam" id="1.20.1050.10:FF:000009">
    <property type="entry name" value="Glutathione S-transferase omega-1"/>
    <property type="match status" value="1"/>
</dbReference>
<dbReference type="InterPro" id="IPR004045">
    <property type="entry name" value="Glutathione_S-Trfase_N"/>
</dbReference>
<keyword evidence="3" id="KW-0560">Oxidoreductase</keyword>
<dbReference type="SUPFAM" id="SSF47616">
    <property type="entry name" value="GST C-terminal domain-like"/>
    <property type="match status" value="1"/>
</dbReference>
<feature type="domain" description="GST C-terminal" evidence="5">
    <location>
        <begin position="114"/>
        <end position="249"/>
    </location>
</feature>
<dbReference type="InterPro" id="IPR036249">
    <property type="entry name" value="Thioredoxin-like_sf"/>
</dbReference>
<proteinExistence type="inferred from homology"/>
<evidence type="ECO:0000259" key="5">
    <source>
        <dbReference type="PROSITE" id="PS50405"/>
    </source>
</evidence>
<dbReference type="SFLD" id="SFLDG00358">
    <property type="entry name" value="Main_(cytGST)"/>
    <property type="match status" value="1"/>
</dbReference>
<dbReference type="GO" id="GO:0006749">
    <property type="term" value="P:glutathione metabolic process"/>
    <property type="evidence" value="ECO:0007669"/>
    <property type="project" value="TreeGrafter"/>
</dbReference>
<dbReference type="AlphaFoldDB" id="A0A1I8I9W4"/>
<dbReference type="Gene3D" id="3.40.30.10">
    <property type="entry name" value="Glutaredoxin"/>
    <property type="match status" value="3"/>
</dbReference>
<keyword evidence="6" id="KW-1185">Reference proteome</keyword>
<comment type="similarity">
    <text evidence="1">Belongs to the GST superfamily. Mu family.</text>
</comment>
<dbReference type="InterPro" id="IPR050983">
    <property type="entry name" value="GST_Omega/HSP26"/>
</dbReference>
<evidence type="ECO:0000313" key="6">
    <source>
        <dbReference type="Proteomes" id="UP000095280"/>
    </source>
</evidence>
<feature type="domain" description="GST N-terminal" evidence="4">
    <location>
        <begin position="30"/>
        <end position="109"/>
    </location>
</feature>
<dbReference type="Proteomes" id="UP000095280">
    <property type="component" value="Unplaced"/>
</dbReference>
<dbReference type="GO" id="GO:0045174">
    <property type="term" value="F:glutathione dehydrogenase (ascorbate) activity"/>
    <property type="evidence" value="ECO:0007669"/>
    <property type="project" value="UniProtKB-ARBA"/>
</dbReference>
<dbReference type="GO" id="GO:0004364">
    <property type="term" value="F:glutathione transferase activity"/>
    <property type="evidence" value="ECO:0007669"/>
    <property type="project" value="UniProtKB-EC"/>
</dbReference>
<evidence type="ECO:0000256" key="3">
    <source>
        <dbReference type="ARBA" id="ARBA00023002"/>
    </source>
</evidence>
<dbReference type="Gene3D" id="1.20.1050.10">
    <property type="match status" value="1"/>
</dbReference>
<dbReference type="PROSITE" id="PS50404">
    <property type="entry name" value="GST_NTER"/>
    <property type="match status" value="2"/>
</dbReference>
<dbReference type="SUPFAM" id="SSF52833">
    <property type="entry name" value="Thioredoxin-like"/>
    <property type="match status" value="3"/>
</dbReference>
<dbReference type="InterPro" id="IPR005442">
    <property type="entry name" value="GST_omega"/>
</dbReference>
<dbReference type="FunFam" id="3.40.30.10:FF:000123">
    <property type="entry name" value="Glutathione transferase o1"/>
    <property type="match status" value="1"/>
</dbReference>
<dbReference type="Pfam" id="PF13410">
    <property type="entry name" value="GST_C_2"/>
    <property type="match status" value="1"/>
</dbReference>
<comment type="similarity">
    <text evidence="2">Belongs to the GST superfamily. Omega family.</text>
</comment>
<evidence type="ECO:0000256" key="1">
    <source>
        <dbReference type="ARBA" id="ARBA00005861"/>
    </source>
</evidence>
<evidence type="ECO:0000313" key="7">
    <source>
        <dbReference type="WBParaSite" id="maker-uti_cns_0010870-snap-gene-0.2-mRNA-1"/>
    </source>
</evidence>
<dbReference type="InterPro" id="IPR010987">
    <property type="entry name" value="Glutathione-S-Trfase_C-like"/>
</dbReference>
<dbReference type="WBParaSite" id="maker-uti_cns_0010870-snap-gene-0.2-mRNA-1">
    <property type="protein sequence ID" value="maker-uti_cns_0010870-snap-gene-0.2-mRNA-1"/>
    <property type="gene ID" value="maker-uti_cns_0010870-snap-gene-0.2"/>
</dbReference>
<dbReference type="InterPro" id="IPR036282">
    <property type="entry name" value="Glutathione-S-Trfase_C_sf"/>
</dbReference>
<dbReference type="PROSITE" id="PS50405">
    <property type="entry name" value="GST_CTER"/>
    <property type="match status" value="1"/>
</dbReference>
<dbReference type="Pfam" id="PF13417">
    <property type="entry name" value="GST_N_3"/>
    <property type="match status" value="3"/>
</dbReference>
<evidence type="ECO:0000259" key="4">
    <source>
        <dbReference type="PROSITE" id="PS50404"/>
    </source>
</evidence>
<dbReference type="PANTHER" id="PTHR43968:SF6">
    <property type="entry name" value="GLUTATHIONE S-TRANSFERASE OMEGA"/>
    <property type="match status" value="1"/>
</dbReference>
<dbReference type="PRINTS" id="PR01625">
    <property type="entry name" value="GSTRNSFRASEO"/>
</dbReference>